<name>A0ABS7JDD5_9SPHN</name>
<dbReference type="SUPFAM" id="SSF53448">
    <property type="entry name" value="Nucleotide-diphospho-sugar transferases"/>
    <property type="match status" value="1"/>
</dbReference>
<evidence type="ECO:0000313" key="3">
    <source>
        <dbReference type="Proteomes" id="UP000755104"/>
    </source>
</evidence>
<dbReference type="Gene3D" id="3.90.550.10">
    <property type="entry name" value="Spore Coat Polysaccharide Biosynthesis Protein SpsA, Chain A"/>
    <property type="match status" value="1"/>
</dbReference>
<reference evidence="2 3" key="1">
    <citation type="submission" date="2021-08" db="EMBL/GenBank/DDBJ databases">
        <title>Comparative Genomics Analysis of the Genus Qipengyuania Reveals Extensive Genetic Diversity and Metabolic Versatility, Including the Description of Fifteen Novel Species.</title>
        <authorList>
            <person name="Liu Y."/>
        </authorList>
    </citation>
    <scope>NUCLEOTIDE SEQUENCE [LARGE SCALE GENOMIC DNA]</scope>
    <source>
        <strain evidence="2 3">6D47A</strain>
    </source>
</reference>
<dbReference type="CDD" id="cd04186">
    <property type="entry name" value="GT_2_like_c"/>
    <property type="match status" value="1"/>
</dbReference>
<comment type="caution">
    <text evidence="2">The sequence shown here is derived from an EMBL/GenBank/DDBJ whole genome shotgun (WGS) entry which is preliminary data.</text>
</comment>
<dbReference type="EMBL" id="JAIGNO010000016">
    <property type="protein sequence ID" value="MBX7483960.1"/>
    <property type="molecule type" value="Genomic_DNA"/>
</dbReference>
<feature type="domain" description="Glycosyltransferase 2-like" evidence="1">
    <location>
        <begin position="275"/>
        <end position="395"/>
    </location>
</feature>
<dbReference type="InterPro" id="IPR029044">
    <property type="entry name" value="Nucleotide-diphossugar_trans"/>
</dbReference>
<evidence type="ECO:0000313" key="2">
    <source>
        <dbReference type="EMBL" id="MBX7483960.1"/>
    </source>
</evidence>
<protein>
    <submittedName>
        <fullName evidence="2">Glycosyltransferase family 2 protein</fullName>
    </submittedName>
</protein>
<proteinExistence type="predicted"/>
<organism evidence="2 3">
    <name type="scientific">Qipengyuania qiaonensis</name>
    <dbReference type="NCBI Taxonomy" id="2867240"/>
    <lineage>
        <taxon>Bacteria</taxon>
        <taxon>Pseudomonadati</taxon>
        <taxon>Pseudomonadota</taxon>
        <taxon>Alphaproteobacteria</taxon>
        <taxon>Sphingomonadales</taxon>
        <taxon>Erythrobacteraceae</taxon>
        <taxon>Qipengyuania</taxon>
    </lineage>
</organism>
<dbReference type="PANTHER" id="PTHR43179">
    <property type="entry name" value="RHAMNOSYLTRANSFERASE WBBL"/>
    <property type="match status" value="1"/>
</dbReference>
<dbReference type="InterPro" id="IPR001173">
    <property type="entry name" value="Glyco_trans_2-like"/>
</dbReference>
<keyword evidence="3" id="KW-1185">Reference proteome</keyword>
<dbReference type="Pfam" id="PF00535">
    <property type="entry name" value="Glycos_transf_2"/>
    <property type="match status" value="1"/>
</dbReference>
<sequence>MNRAQTNPARSIGFRLALRLMVHFDALLVDPRRYFRAAWSRVTGKRLRARLLLAPLLGGSRWAYALWLSRGNDSADARPRRLENAPSIMALVQVGADIERTLSSLASENIPAKKIQGLQTADLARLSRNDPDAWILPITSGDILAPGAGALYREAAAAAPAGTLVIYADDDIIDTRMRRSTPHLKPDWNSELFRHFDYLTGAAILRLSQDSFDDLTDDGWPQQLVSRTVRRSEANNSCVIHLHQILHHRRTRFAPKLPFPPTMLAEARADLPSISILVPTRNGLNLLRNCLDGLARTEYPGPLEVIVIDNGSDDTATLEFLASLDPKFAQVLRDDGPFNFAALNNRAADTASGELLCFLNNDIEMVDPAWLTTMCEQALRAEVGAVGARLLYPDGRIQHAGVVMGVGGGAAHAHRLLSPTEPGYFDRHSLPQFVSAVTAACLVVQRHKFLAVGGFDADHFAVSFNDVDLCLRLGSKGWHTLYEPRATLVHHESVTRGFDRDPAGSARLARELTALQKRWGPFHLDKGPNRSADPFHHPCLSPFSEQFVLEL</sequence>
<evidence type="ECO:0000259" key="1">
    <source>
        <dbReference type="Pfam" id="PF00535"/>
    </source>
</evidence>
<dbReference type="Proteomes" id="UP000755104">
    <property type="component" value="Unassembled WGS sequence"/>
</dbReference>
<accession>A0ABS7JDD5</accession>
<dbReference type="PANTHER" id="PTHR43179:SF7">
    <property type="entry name" value="RHAMNOSYLTRANSFERASE WBBL"/>
    <property type="match status" value="1"/>
</dbReference>
<gene>
    <name evidence="2" type="ORF">K3174_15625</name>
</gene>